<dbReference type="EMBL" id="JBBMFN010000035">
    <property type="protein sequence ID" value="MEQ2466820.1"/>
    <property type="molecule type" value="Genomic_DNA"/>
</dbReference>
<name>A0ABV1F1Y4_9BACI</name>
<keyword evidence="2" id="KW-1185">Reference proteome</keyword>
<reference evidence="1 2" key="1">
    <citation type="submission" date="2024-03" db="EMBL/GenBank/DDBJ databases">
        <title>Human intestinal bacterial collection.</title>
        <authorList>
            <person name="Pauvert C."/>
            <person name="Hitch T.C.A."/>
            <person name="Clavel T."/>
        </authorList>
    </citation>
    <scope>NUCLEOTIDE SEQUENCE [LARGE SCALE GENOMIC DNA]</scope>
    <source>
        <strain evidence="1 2">CLA-SR-H024</strain>
    </source>
</reference>
<comment type="caution">
    <text evidence="1">The sequence shown here is derived from an EMBL/GenBank/DDBJ whole genome shotgun (WGS) entry which is preliminary data.</text>
</comment>
<dbReference type="Proteomes" id="UP001465426">
    <property type="component" value="Unassembled WGS sequence"/>
</dbReference>
<protein>
    <submittedName>
        <fullName evidence="1">Uncharacterized protein</fullName>
    </submittedName>
</protein>
<evidence type="ECO:0000313" key="2">
    <source>
        <dbReference type="Proteomes" id="UP001465426"/>
    </source>
</evidence>
<sequence length="101" mass="11754">MAEVQKKNKIQREVGTKAFQPTTNTNYNVINLQKVRVCFLEKGLKTKCNGAEDARLLREIEERLRPRSACEEAQLPPRGKRASVAQWNDLVFKLNYIKKHR</sequence>
<organism evidence="1 2">
    <name type="scientific">Niallia hominis</name>
    <dbReference type="NCBI Taxonomy" id="3133173"/>
    <lineage>
        <taxon>Bacteria</taxon>
        <taxon>Bacillati</taxon>
        <taxon>Bacillota</taxon>
        <taxon>Bacilli</taxon>
        <taxon>Bacillales</taxon>
        <taxon>Bacillaceae</taxon>
        <taxon>Niallia</taxon>
    </lineage>
</organism>
<accession>A0ABV1F1Y4</accession>
<proteinExistence type="predicted"/>
<gene>
    <name evidence="1" type="ORF">WMO63_14255</name>
</gene>
<evidence type="ECO:0000313" key="1">
    <source>
        <dbReference type="EMBL" id="MEQ2466820.1"/>
    </source>
</evidence>